<evidence type="ECO:0000256" key="2">
    <source>
        <dbReference type="ARBA" id="ARBA00012495"/>
    </source>
</evidence>
<dbReference type="RefSeq" id="XP_019634804.1">
    <property type="nucleotide sequence ID" value="XM_019779245.1"/>
</dbReference>
<dbReference type="GO" id="GO:0030983">
    <property type="term" value="F:mismatched DNA binding"/>
    <property type="evidence" value="ECO:0007669"/>
    <property type="project" value="TreeGrafter"/>
</dbReference>
<evidence type="ECO:0000256" key="13">
    <source>
        <dbReference type="ARBA" id="ARBA00032750"/>
    </source>
</evidence>
<dbReference type="GO" id="GO:1990165">
    <property type="term" value="F:single-strand break-containing DNA binding"/>
    <property type="evidence" value="ECO:0007669"/>
    <property type="project" value="TreeGrafter"/>
</dbReference>
<keyword evidence="8" id="KW-0862">Zinc</keyword>
<evidence type="ECO:0000256" key="16">
    <source>
        <dbReference type="ARBA" id="ARBA00045142"/>
    </source>
</evidence>
<evidence type="ECO:0000256" key="4">
    <source>
        <dbReference type="ARBA" id="ARBA00018614"/>
    </source>
</evidence>
<keyword evidence="9" id="KW-0238">DNA-binding</keyword>
<evidence type="ECO:0000256" key="9">
    <source>
        <dbReference type="ARBA" id="ARBA00023125"/>
    </source>
</evidence>
<evidence type="ECO:0000256" key="17">
    <source>
        <dbReference type="PROSITE-ProRule" id="PRU00464"/>
    </source>
</evidence>
<keyword evidence="5" id="KW-0479">Metal-binding</keyword>
<dbReference type="Pfam" id="PF16278">
    <property type="entry name" value="zf-C2HE"/>
    <property type="match status" value="1"/>
</dbReference>
<organism evidence="19 20">
    <name type="scientific">Branchiostoma belcheri</name>
    <name type="common">Amphioxus</name>
    <dbReference type="NCBI Taxonomy" id="7741"/>
    <lineage>
        <taxon>Eukaryota</taxon>
        <taxon>Metazoa</taxon>
        <taxon>Chordata</taxon>
        <taxon>Cephalochordata</taxon>
        <taxon>Leptocardii</taxon>
        <taxon>Amphioxiformes</taxon>
        <taxon>Branchiostomatidae</taxon>
        <taxon>Branchiostoma</taxon>
    </lineage>
</organism>
<reference evidence="20" key="1">
    <citation type="submission" date="2025-08" db="UniProtKB">
        <authorList>
            <consortium name="RefSeq"/>
        </authorList>
    </citation>
    <scope>IDENTIFICATION</scope>
    <source>
        <tissue evidence="20">Gonad</tissue>
    </source>
</reference>
<dbReference type="PANTHER" id="PTHR12486:SF4">
    <property type="entry name" value="APRATAXIN"/>
    <property type="match status" value="1"/>
</dbReference>
<comment type="catalytic activity">
    <reaction evidence="14">
        <text>a 5'-end adenosine-5'-diphospho-5'-2'-deoxyribonucleoside-DNA + H2O = a 5'-end 5'-phospho-2'-deoxyribonucleoside-DNA + AMP + 2 H(+)</text>
        <dbReference type="Rhea" id="RHEA:52128"/>
        <dbReference type="Rhea" id="RHEA-COMP:13180"/>
        <dbReference type="Rhea" id="RHEA-COMP:13181"/>
        <dbReference type="ChEBI" id="CHEBI:15377"/>
        <dbReference type="ChEBI" id="CHEBI:15378"/>
        <dbReference type="ChEBI" id="CHEBI:136412"/>
        <dbReference type="ChEBI" id="CHEBI:136413"/>
        <dbReference type="ChEBI" id="CHEBI:456215"/>
        <dbReference type="EC" id="3.6.1.71"/>
    </reaction>
</comment>
<dbReference type="InterPro" id="IPR011146">
    <property type="entry name" value="HIT-like"/>
</dbReference>
<accession>A0A6P4ZLA2</accession>
<dbReference type="GO" id="GO:0033699">
    <property type="term" value="F:DNA 5'-adenosine monophosphate hydrolase activity"/>
    <property type="evidence" value="ECO:0007669"/>
    <property type="project" value="UniProtKB-EC"/>
</dbReference>
<keyword evidence="6" id="KW-0227">DNA damage</keyword>
<dbReference type="AlphaFoldDB" id="A0A6P4ZLA2"/>
<evidence type="ECO:0000256" key="10">
    <source>
        <dbReference type="ARBA" id="ARBA00023204"/>
    </source>
</evidence>
<dbReference type="Pfam" id="PF11969">
    <property type="entry name" value="DcpS_C"/>
    <property type="match status" value="1"/>
</dbReference>
<dbReference type="EC" id="3.6.1.72" evidence="2"/>
<dbReference type="OrthoDB" id="3512845at2759"/>
<dbReference type="PROSITE" id="PS00892">
    <property type="entry name" value="HIT_1"/>
    <property type="match status" value="1"/>
</dbReference>
<gene>
    <name evidence="20" type="primary">LOC109477827</name>
</gene>
<keyword evidence="10" id="KW-0234">DNA repair</keyword>
<evidence type="ECO:0000256" key="6">
    <source>
        <dbReference type="ARBA" id="ARBA00022763"/>
    </source>
</evidence>
<dbReference type="Proteomes" id="UP000515135">
    <property type="component" value="Unplaced"/>
</dbReference>
<dbReference type="GeneID" id="109477827"/>
<protein>
    <recommendedName>
        <fullName evidence="4">Aprataxin</fullName>
        <ecNumber evidence="3">3.6.1.71</ecNumber>
        <ecNumber evidence="2">3.6.1.72</ecNumber>
    </recommendedName>
    <alternativeName>
        <fullName evidence="13">Forkhead-associated domain histidine triad-like protein</fullName>
    </alternativeName>
</protein>
<dbReference type="GO" id="GO:0120108">
    <property type="term" value="F:DNA-3'-diphospho-5'-guanosine diphosphatase activity"/>
    <property type="evidence" value="ECO:0007669"/>
    <property type="project" value="UniProtKB-EC"/>
</dbReference>
<evidence type="ECO:0000256" key="7">
    <source>
        <dbReference type="ARBA" id="ARBA00022771"/>
    </source>
</evidence>
<evidence type="ECO:0000256" key="8">
    <source>
        <dbReference type="ARBA" id="ARBA00022833"/>
    </source>
</evidence>
<evidence type="ECO:0000256" key="1">
    <source>
        <dbReference type="ARBA" id="ARBA00004123"/>
    </source>
</evidence>
<evidence type="ECO:0000313" key="19">
    <source>
        <dbReference type="Proteomes" id="UP000515135"/>
    </source>
</evidence>
<evidence type="ECO:0000256" key="11">
    <source>
        <dbReference type="ARBA" id="ARBA00023242"/>
    </source>
</evidence>
<feature type="domain" description="HIT" evidence="18">
    <location>
        <begin position="38"/>
        <end position="146"/>
    </location>
</feature>
<evidence type="ECO:0000256" key="3">
    <source>
        <dbReference type="ARBA" id="ARBA00012496"/>
    </source>
</evidence>
<name>A0A6P4ZLA2_BRABE</name>
<dbReference type="GO" id="GO:0005634">
    <property type="term" value="C:nucleus"/>
    <property type="evidence" value="ECO:0007669"/>
    <property type="project" value="UniProtKB-SubCell"/>
</dbReference>
<comment type="catalytic activity">
    <reaction evidence="15">
        <text>a 5'-end adenosine-5'-diphospho-5'-ribonucleoside-2'-deoxyribonucleotide-DNA + H2O = a 5'-end 5'-phospho-ribonucleoside-2'-deoxyribonucleotide-DNA + AMP + 2 H(+)</text>
        <dbReference type="Rhea" id="RHEA:52132"/>
        <dbReference type="Rhea" id="RHEA-COMP:13182"/>
        <dbReference type="Rhea" id="RHEA-COMP:13183"/>
        <dbReference type="ChEBI" id="CHEBI:15377"/>
        <dbReference type="ChEBI" id="CHEBI:15378"/>
        <dbReference type="ChEBI" id="CHEBI:136414"/>
        <dbReference type="ChEBI" id="CHEBI:136415"/>
        <dbReference type="ChEBI" id="CHEBI:456215"/>
        <dbReference type="EC" id="3.6.1.71"/>
    </reaction>
</comment>
<dbReference type="GO" id="GO:0008270">
    <property type="term" value="F:zinc ion binding"/>
    <property type="evidence" value="ECO:0007669"/>
    <property type="project" value="UniProtKB-KW"/>
</dbReference>
<keyword evidence="11" id="KW-0539">Nucleus</keyword>
<proteinExistence type="predicted"/>
<dbReference type="InterPro" id="IPR032566">
    <property type="entry name" value="Znf-C2HE"/>
</dbReference>
<evidence type="ECO:0000313" key="20">
    <source>
        <dbReference type="RefSeq" id="XP_019634804.1"/>
    </source>
</evidence>
<feature type="short sequence motif" description="Histidine triad motif" evidence="17">
    <location>
        <begin position="131"/>
        <end position="135"/>
    </location>
</feature>
<evidence type="ECO:0000256" key="5">
    <source>
        <dbReference type="ARBA" id="ARBA00022723"/>
    </source>
</evidence>
<comment type="function">
    <text evidence="16">DNA-binding protein involved in single-strand DNA break repair, double-strand DNA break repair and base excision repair. Resolves abortive DNA ligation intermediates formed either at base excision sites, or when DNA ligases attempt to repair non-ligatable breaks induced by reactive oxygen species. Catalyzes the release of adenylate groups covalently linked to 5'-phosphate termini, resulting in the production of 5'-phosphate termini that can be efficiently rejoined. Also able to hydrolyze adenosine 5'-monophosphoramidate (AMP-NH(2)) and diadenosine tetraphosphate (AppppA), but with lower catalytic activity. Likewise, catalyzes the release of 3'-linked guanosine (DNAppG) and inosine (DNAppI) from DNA, but has higher specific activity with 5'-linked adenosine (AppDNA).</text>
</comment>
<comment type="subcellular location">
    <subcellularLocation>
        <location evidence="1">Nucleus</location>
    </subcellularLocation>
</comment>
<dbReference type="FunFam" id="3.30.428.10:FF:000004">
    <property type="entry name" value="aprataxin isoform X2"/>
    <property type="match status" value="1"/>
</dbReference>
<evidence type="ECO:0000259" key="18">
    <source>
        <dbReference type="PROSITE" id="PS51084"/>
    </source>
</evidence>
<keyword evidence="19" id="KW-1185">Reference proteome</keyword>
<dbReference type="SUPFAM" id="SSF54197">
    <property type="entry name" value="HIT-like"/>
    <property type="match status" value="1"/>
</dbReference>
<dbReference type="PROSITE" id="PS51084">
    <property type="entry name" value="HIT_2"/>
    <property type="match status" value="1"/>
</dbReference>
<dbReference type="InterPro" id="IPR036265">
    <property type="entry name" value="HIT-like_sf"/>
</dbReference>
<comment type="catalytic activity">
    <reaction evidence="12">
        <text>a 3'-end 2'-deoxyribonucleotide-3'-diphospho-5'-guanosine-DNA + H2O = a 3'-end 2'-deoxyribonucleotide 3'-phosphate-DNA + GMP + 2 H(+)</text>
        <dbReference type="Rhea" id="RHEA:52140"/>
        <dbReference type="Rhea" id="RHEA-COMP:13186"/>
        <dbReference type="Rhea" id="RHEA-COMP:13187"/>
        <dbReference type="ChEBI" id="CHEBI:15377"/>
        <dbReference type="ChEBI" id="CHEBI:15378"/>
        <dbReference type="ChEBI" id="CHEBI:58115"/>
        <dbReference type="ChEBI" id="CHEBI:136419"/>
        <dbReference type="ChEBI" id="CHEBI:136420"/>
        <dbReference type="EC" id="3.6.1.72"/>
    </reaction>
</comment>
<evidence type="ECO:0000256" key="14">
    <source>
        <dbReference type="ARBA" id="ARBA00044639"/>
    </source>
</evidence>
<keyword evidence="7" id="KW-0863">Zinc-finger</keyword>
<dbReference type="InterPro" id="IPR019808">
    <property type="entry name" value="Histidine_triad_CS"/>
</dbReference>
<dbReference type="Gene3D" id="3.30.428.10">
    <property type="entry name" value="HIT-like"/>
    <property type="match status" value="1"/>
</dbReference>
<dbReference type="GO" id="GO:0003725">
    <property type="term" value="F:double-stranded RNA binding"/>
    <property type="evidence" value="ECO:0007669"/>
    <property type="project" value="TreeGrafter"/>
</dbReference>
<dbReference type="KEGG" id="bbel:109477827"/>
<dbReference type="EC" id="3.6.1.71" evidence="3"/>
<dbReference type="PANTHER" id="PTHR12486">
    <property type="entry name" value="APRATAXIN-RELATED"/>
    <property type="match status" value="1"/>
</dbReference>
<dbReference type="GO" id="GO:0003697">
    <property type="term" value="F:single-stranded DNA binding"/>
    <property type="evidence" value="ECO:0007669"/>
    <property type="project" value="TreeGrafter"/>
</dbReference>
<evidence type="ECO:0000256" key="15">
    <source>
        <dbReference type="ARBA" id="ARBA00044713"/>
    </source>
</evidence>
<evidence type="ECO:0000256" key="12">
    <source>
        <dbReference type="ARBA" id="ARBA00024601"/>
    </source>
</evidence>
<sequence length="220" mass="25068">MMAAKGNAFSVMMNSQKRKLADGAAKTASQPAKKGHWSMGLLSSMEDPALKVDSDDRVVIIKDKYPKARYHWLVLPKENIPSLKAVSSEQLDLLKHMHKKGQELIDRTEDAKHLIDLSFRLGYHAIPSMSHLHLHVISQDFDSPCLKHKKHWNSFTTDYFIDSEEVMEELEKDGKIADKGSRNDRLKDPLRCHVCKKEQVNMPKLKAHILSHIAKPGDKK</sequence>
<dbReference type="GO" id="GO:0000012">
    <property type="term" value="P:single strand break repair"/>
    <property type="evidence" value="ECO:0007669"/>
    <property type="project" value="TreeGrafter"/>
</dbReference>